<feature type="transmembrane region" description="Helical" evidence="6">
    <location>
        <begin position="397"/>
        <end position="419"/>
    </location>
</feature>
<feature type="transmembrane region" description="Helical" evidence="6">
    <location>
        <begin position="332"/>
        <end position="352"/>
    </location>
</feature>
<dbReference type="InterPro" id="IPR020846">
    <property type="entry name" value="MFS_dom"/>
</dbReference>
<evidence type="ECO:0000259" key="7">
    <source>
        <dbReference type="PROSITE" id="PS50850"/>
    </source>
</evidence>
<dbReference type="SUPFAM" id="SSF103473">
    <property type="entry name" value="MFS general substrate transporter"/>
    <property type="match status" value="1"/>
</dbReference>
<protein>
    <submittedName>
        <fullName evidence="8">Major facilitator superfamily domain-containing protein</fullName>
    </submittedName>
</protein>
<keyword evidence="9" id="KW-1185">Reference proteome</keyword>
<feature type="transmembrane region" description="Helical" evidence="6">
    <location>
        <begin position="17"/>
        <end position="39"/>
    </location>
</feature>
<evidence type="ECO:0000256" key="2">
    <source>
        <dbReference type="ARBA" id="ARBA00022448"/>
    </source>
</evidence>
<feature type="transmembrane region" description="Helical" evidence="6">
    <location>
        <begin position="307"/>
        <end position="326"/>
    </location>
</feature>
<dbReference type="PANTHER" id="PTHR23502">
    <property type="entry name" value="MAJOR FACILITATOR SUPERFAMILY"/>
    <property type="match status" value="1"/>
</dbReference>
<evidence type="ECO:0000256" key="4">
    <source>
        <dbReference type="ARBA" id="ARBA00022989"/>
    </source>
</evidence>
<feature type="transmembrane region" description="Helical" evidence="6">
    <location>
        <begin position="51"/>
        <end position="70"/>
    </location>
</feature>
<evidence type="ECO:0000256" key="1">
    <source>
        <dbReference type="ARBA" id="ARBA00004141"/>
    </source>
</evidence>
<reference evidence="8 9" key="1">
    <citation type="journal article" date="2019" name="New Phytol.">
        <title>Comparative genomics reveals unique wood-decay strategies and fruiting body development in the Schizophyllaceae.</title>
        <authorList>
            <person name="Almasi E."/>
            <person name="Sahu N."/>
            <person name="Krizsan K."/>
            <person name="Balint B."/>
            <person name="Kovacs G.M."/>
            <person name="Kiss B."/>
            <person name="Cseklye J."/>
            <person name="Drula E."/>
            <person name="Henrissat B."/>
            <person name="Nagy I."/>
            <person name="Chovatia M."/>
            <person name="Adam C."/>
            <person name="LaButti K."/>
            <person name="Lipzen A."/>
            <person name="Riley R."/>
            <person name="Grigoriev I.V."/>
            <person name="Nagy L.G."/>
        </authorList>
    </citation>
    <scope>NUCLEOTIDE SEQUENCE [LARGE SCALE GENOMIC DNA]</scope>
    <source>
        <strain evidence="8 9">NL-1724</strain>
    </source>
</reference>
<proteinExistence type="predicted"/>
<keyword evidence="5 6" id="KW-0472">Membrane</keyword>
<keyword evidence="2" id="KW-0813">Transport</keyword>
<name>A0A550CMA5_9AGAR</name>
<dbReference type="STRING" id="97359.A0A550CMA5"/>
<dbReference type="PANTHER" id="PTHR23502:SF51">
    <property type="entry name" value="QUINIDINE RESISTANCE PROTEIN 1-RELATED"/>
    <property type="match status" value="1"/>
</dbReference>
<keyword evidence="4 6" id="KW-1133">Transmembrane helix</keyword>
<dbReference type="AlphaFoldDB" id="A0A550CMA5"/>
<evidence type="ECO:0000256" key="6">
    <source>
        <dbReference type="SAM" id="Phobius"/>
    </source>
</evidence>
<feature type="transmembrane region" description="Helical" evidence="6">
    <location>
        <begin position="256"/>
        <end position="279"/>
    </location>
</feature>
<dbReference type="Pfam" id="PF07690">
    <property type="entry name" value="MFS_1"/>
    <property type="match status" value="1"/>
</dbReference>
<sequence length="432" mass="46659">MQEPVEPYSVYTRSEKWAIVGLISLGATFSANIYFPAIPTLADDFHKSLELINLTVTMYMIFQGLAPTFWGTLADRYGRRMMFAACLILLCISCVGLALTPTSAFWLLMVLRCVQAAGSASTIALSAGVVVDIADVQERGGFFGIANLGPMVGPVIGGALSGSLGWRSIFWFLCIASGACALVILLFLPETLRALVGNAPTRRRSAKFTNPLRLLLQPDILVLLLCNALINSILYAVVTSMANLFPDIYPFLDDTTLGLCYLTIGGGMAIGTVLVGRALDADYARYERQLARKAMTEGREGGARLRLVLPTFVVLIVCTVGLGWCYEARVHIAAPLVLLFIDGIMSIALMNMTQTLIVDLMPKNGASITACNNLLRCLIAAGFVSVLALMFDSMGPGWTFVLIDGIAVLFYLPGMFLVLKIGPKRRLMRAGA</sequence>
<dbReference type="InterPro" id="IPR011701">
    <property type="entry name" value="MFS"/>
</dbReference>
<dbReference type="Proteomes" id="UP000320762">
    <property type="component" value="Unassembled WGS sequence"/>
</dbReference>
<dbReference type="PROSITE" id="PS50850">
    <property type="entry name" value="MFS"/>
    <property type="match status" value="1"/>
</dbReference>
<dbReference type="EMBL" id="VDMD01000004">
    <property type="protein sequence ID" value="TRM65931.1"/>
    <property type="molecule type" value="Genomic_DNA"/>
</dbReference>
<dbReference type="GO" id="GO:0005886">
    <property type="term" value="C:plasma membrane"/>
    <property type="evidence" value="ECO:0007669"/>
    <property type="project" value="TreeGrafter"/>
</dbReference>
<dbReference type="FunFam" id="1.20.1250.20:FF:000172">
    <property type="entry name" value="MFS multidrug resistance transporter"/>
    <property type="match status" value="1"/>
</dbReference>
<feature type="transmembrane region" description="Helical" evidence="6">
    <location>
        <begin position="169"/>
        <end position="188"/>
    </location>
</feature>
<feature type="transmembrane region" description="Helical" evidence="6">
    <location>
        <begin position="105"/>
        <end position="130"/>
    </location>
</feature>
<dbReference type="InterPro" id="IPR036259">
    <property type="entry name" value="MFS_trans_sf"/>
</dbReference>
<keyword evidence="3 6" id="KW-0812">Transmembrane</keyword>
<feature type="transmembrane region" description="Helical" evidence="6">
    <location>
        <begin position="142"/>
        <end position="163"/>
    </location>
</feature>
<dbReference type="Gene3D" id="1.20.1250.20">
    <property type="entry name" value="MFS general substrate transporter like domains"/>
    <property type="match status" value="1"/>
</dbReference>
<evidence type="ECO:0000313" key="8">
    <source>
        <dbReference type="EMBL" id="TRM65931.1"/>
    </source>
</evidence>
<feature type="domain" description="Major facilitator superfamily (MFS) profile" evidence="7">
    <location>
        <begin position="16"/>
        <end position="422"/>
    </location>
</feature>
<dbReference type="GO" id="GO:0022857">
    <property type="term" value="F:transmembrane transporter activity"/>
    <property type="evidence" value="ECO:0007669"/>
    <property type="project" value="InterPro"/>
</dbReference>
<dbReference type="OrthoDB" id="440553at2759"/>
<evidence type="ECO:0000313" key="9">
    <source>
        <dbReference type="Proteomes" id="UP000320762"/>
    </source>
</evidence>
<comment type="subcellular location">
    <subcellularLocation>
        <location evidence="1">Membrane</location>
        <topology evidence="1">Multi-pass membrane protein</topology>
    </subcellularLocation>
</comment>
<evidence type="ECO:0000256" key="5">
    <source>
        <dbReference type="ARBA" id="ARBA00023136"/>
    </source>
</evidence>
<gene>
    <name evidence="8" type="ORF">BD626DRAFT_546345</name>
</gene>
<feature type="transmembrane region" description="Helical" evidence="6">
    <location>
        <begin position="82"/>
        <end position="99"/>
    </location>
</feature>
<feature type="transmembrane region" description="Helical" evidence="6">
    <location>
        <begin position="373"/>
        <end position="391"/>
    </location>
</feature>
<comment type="caution">
    <text evidence="8">The sequence shown here is derived from an EMBL/GenBank/DDBJ whole genome shotgun (WGS) entry which is preliminary data.</text>
</comment>
<evidence type="ECO:0000256" key="3">
    <source>
        <dbReference type="ARBA" id="ARBA00022692"/>
    </source>
</evidence>
<feature type="transmembrane region" description="Helical" evidence="6">
    <location>
        <begin position="212"/>
        <end position="236"/>
    </location>
</feature>
<accession>A0A550CMA5</accession>
<organism evidence="8 9">
    <name type="scientific">Schizophyllum amplum</name>
    <dbReference type="NCBI Taxonomy" id="97359"/>
    <lineage>
        <taxon>Eukaryota</taxon>
        <taxon>Fungi</taxon>
        <taxon>Dikarya</taxon>
        <taxon>Basidiomycota</taxon>
        <taxon>Agaricomycotina</taxon>
        <taxon>Agaricomycetes</taxon>
        <taxon>Agaricomycetidae</taxon>
        <taxon>Agaricales</taxon>
        <taxon>Schizophyllaceae</taxon>
        <taxon>Schizophyllum</taxon>
    </lineage>
</organism>